<dbReference type="PANTHER" id="PTHR12098:SF2">
    <property type="entry name" value="PROTEIN PELLINO"/>
    <property type="match status" value="1"/>
</dbReference>
<dbReference type="PANTHER" id="PTHR12098">
    <property type="entry name" value="E3 UBIQUITIN-PROTEIN LIGASE PELLINO-RELATED"/>
    <property type="match status" value="1"/>
</dbReference>
<dbReference type="InterPro" id="IPR048334">
    <property type="entry name" value="Pellino_FHA"/>
</dbReference>
<keyword evidence="6" id="KW-1185">Reference proteome</keyword>
<comment type="similarity">
    <text evidence="1">Belongs to the pellino family.</text>
</comment>
<dbReference type="Proteomes" id="UP001054837">
    <property type="component" value="Unassembled WGS sequence"/>
</dbReference>
<dbReference type="GO" id="GO:0061630">
    <property type="term" value="F:ubiquitin protein ligase activity"/>
    <property type="evidence" value="ECO:0007669"/>
    <property type="project" value="InterPro"/>
</dbReference>
<dbReference type="InterPro" id="IPR006800">
    <property type="entry name" value="Pellino_fam"/>
</dbReference>
<name>A0AAV4NNH7_9ARAC</name>
<evidence type="ECO:0000313" key="6">
    <source>
        <dbReference type="Proteomes" id="UP001054837"/>
    </source>
</evidence>
<protein>
    <submittedName>
        <fullName evidence="5">E3 ubiquitin-protein ligase pellino homolog 1</fullName>
    </submittedName>
</protein>
<accession>A0AAV4NNH7</accession>
<dbReference type="Pfam" id="PF04710">
    <property type="entry name" value="Pellino_FHA"/>
    <property type="match status" value="1"/>
</dbReference>
<comment type="caution">
    <text evidence="5">The sequence shown here is derived from an EMBL/GenBank/DDBJ whole genome shotgun (WGS) entry which is preliminary data.</text>
</comment>
<dbReference type="EMBL" id="BPLQ01001877">
    <property type="protein sequence ID" value="GIX86326.1"/>
    <property type="molecule type" value="Genomic_DNA"/>
</dbReference>
<gene>
    <name evidence="5" type="primary">PELI1</name>
    <name evidence="5" type="ORF">CDAR_590191</name>
</gene>
<dbReference type="Pfam" id="PF20723">
    <property type="entry name" value="Pellino_RING"/>
    <property type="match status" value="1"/>
</dbReference>
<feature type="domain" description="Pellino FHA" evidence="3">
    <location>
        <begin position="234"/>
        <end position="467"/>
    </location>
</feature>
<evidence type="ECO:0000259" key="3">
    <source>
        <dbReference type="Pfam" id="PF04710"/>
    </source>
</evidence>
<reference evidence="5 6" key="1">
    <citation type="submission" date="2021-06" db="EMBL/GenBank/DDBJ databases">
        <title>Caerostris darwini draft genome.</title>
        <authorList>
            <person name="Kono N."/>
            <person name="Arakawa K."/>
        </authorList>
    </citation>
    <scope>NUCLEOTIDE SEQUENCE [LARGE SCALE GENOMIC DNA]</scope>
</reference>
<dbReference type="AlphaFoldDB" id="A0AAV4NNH7"/>
<dbReference type="GO" id="GO:0008592">
    <property type="term" value="P:regulation of Toll signaling pathway"/>
    <property type="evidence" value="ECO:0007669"/>
    <property type="project" value="InterPro"/>
</dbReference>
<evidence type="ECO:0000313" key="5">
    <source>
        <dbReference type="EMBL" id="GIX86326.1"/>
    </source>
</evidence>
<evidence type="ECO:0000259" key="4">
    <source>
        <dbReference type="Pfam" id="PF20723"/>
    </source>
</evidence>
<keyword evidence="2" id="KW-0597">Phosphoprotein</keyword>
<evidence type="ECO:0000256" key="2">
    <source>
        <dbReference type="ARBA" id="ARBA00022553"/>
    </source>
</evidence>
<sequence length="602" mass="68017">MFMQKVFNWIIPLERAETHLDEEEEEEVNSPDSEEIIESYKYDRESLPSLGTVTSILELERNPDNRNCMPESAEFAGHIETDDKELEFVDCEKSNVVTYSALNDNKRTSSVSLLMAANSQHIEHKRGNHIPNEDISKAAGDCFACYSSRSLSPKISCKSPLEISKPRKDISIQTEAKKRLINKPIQQLELSDYPPVCPPKSARKQKTITTDKAKSFFFKESFEGRDMARSRKLDPTVYGELFVLGCNGTAPVHLQRHMKSKFTLRQRYHPNGVKEVVNCSSSFVQPLSRSHISHTVSYNSAGSRSIVVEYTRDKSTDMFQIGRYESAPVDIKVTDLNQARKGVSRFACRIVIERNDNHQAKVYAAAFDGTGNVFLGEGALLCIREGKMDGFTTNGVLILHPNKPWREVSICGYIYPVRTPNIESKKRPRILDETNILQDGTLIDLCGVTLLWRTPEGLANTPSAESLCKSQALFNELAIECRLLPKEPPKSAKERIYILLSCGHMMKLNILSDSLEGWSCPVCRCIGPIAELKIGREPGFFVDKDFLTHAFRPCGHVATLKTVQYWSSVFIPEHRNIQEAFCPFCAVKLNSITKFIELEYPK</sequence>
<organism evidence="5 6">
    <name type="scientific">Caerostris darwini</name>
    <dbReference type="NCBI Taxonomy" id="1538125"/>
    <lineage>
        <taxon>Eukaryota</taxon>
        <taxon>Metazoa</taxon>
        <taxon>Ecdysozoa</taxon>
        <taxon>Arthropoda</taxon>
        <taxon>Chelicerata</taxon>
        <taxon>Arachnida</taxon>
        <taxon>Araneae</taxon>
        <taxon>Araneomorphae</taxon>
        <taxon>Entelegynae</taxon>
        <taxon>Araneoidea</taxon>
        <taxon>Araneidae</taxon>
        <taxon>Caerostris</taxon>
    </lineage>
</organism>
<feature type="domain" description="Pellino RING" evidence="4">
    <location>
        <begin position="490"/>
        <end position="598"/>
    </location>
</feature>
<proteinExistence type="inferred from homology"/>
<dbReference type="GO" id="GO:0000209">
    <property type="term" value="P:protein polyubiquitination"/>
    <property type="evidence" value="ECO:0007669"/>
    <property type="project" value="InterPro"/>
</dbReference>
<evidence type="ECO:0000256" key="1">
    <source>
        <dbReference type="ARBA" id="ARBA00005639"/>
    </source>
</evidence>
<dbReference type="InterPro" id="IPR048335">
    <property type="entry name" value="Pellino_RING"/>
</dbReference>